<feature type="transmembrane region" description="Helical" evidence="1">
    <location>
        <begin position="6"/>
        <end position="24"/>
    </location>
</feature>
<dbReference type="STRING" id="721133.SAMN05216176_107212"/>
<keyword evidence="1" id="KW-0812">Transmembrane</keyword>
<sequence>MIWWVTGVLFIGIPVVAGLMIGRLMPARRAIKCVAVLTGILLLGAVWMYFENVDARDGPMFTVVVYLMYLALPVFSLLAVGALGGHGLRRRTLRRQA</sequence>
<keyword evidence="3" id="KW-1185">Reference proteome</keyword>
<reference evidence="2 3" key="1">
    <citation type="journal article" date="2012" name="J. Bacteriol.">
        <title>Genome Sequence of Nitratireductor indicus Type Strain C115.</title>
        <authorList>
            <person name="Lai Q."/>
            <person name="Li G."/>
            <person name="Yu Z."/>
            <person name="Shao Z."/>
        </authorList>
    </citation>
    <scope>NUCLEOTIDE SEQUENCE [LARGE SCALE GENOMIC DNA]</scope>
    <source>
        <strain evidence="2 3">C115</strain>
    </source>
</reference>
<accession>K2NS63</accession>
<organism evidence="2 3">
    <name type="scientific">Nitratireductor indicus C115</name>
    <dbReference type="NCBI Taxonomy" id="1231190"/>
    <lineage>
        <taxon>Bacteria</taxon>
        <taxon>Pseudomonadati</taxon>
        <taxon>Pseudomonadota</taxon>
        <taxon>Alphaproteobacteria</taxon>
        <taxon>Hyphomicrobiales</taxon>
        <taxon>Phyllobacteriaceae</taxon>
        <taxon>Nitratireductor</taxon>
    </lineage>
</organism>
<evidence type="ECO:0000313" key="3">
    <source>
        <dbReference type="Proteomes" id="UP000007374"/>
    </source>
</evidence>
<evidence type="ECO:0008006" key="4">
    <source>
        <dbReference type="Google" id="ProtNLM"/>
    </source>
</evidence>
<dbReference type="AlphaFoldDB" id="K2NS63"/>
<feature type="transmembrane region" description="Helical" evidence="1">
    <location>
        <begin position="62"/>
        <end position="85"/>
    </location>
</feature>
<name>K2NS63_9HYPH</name>
<evidence type="ECO:0000313" key="2">
    <source>
        <dbReference type="EMBL" id="EKF42160.1"/>
    </source>
</evidence>
<feature type="transmembrane region" description="Helical" evidence="1">
    <location>
        <begin position="31"/>
        <end position="50"/>
    </location>
</feature>
<dbReference type="Proteomes" id="UP000007374">
    <property type="component" value="Unassembled WGS sequence"/>
</dbReference>
<evidence type="ECO:0000256" key="1">
    <source>
        <dbReference type="SAM" id="Phobius"/>
    </source>
</evidence>
<keyword evidence="1" id="KW-0472">Membrane</keyword>
<protein>
    <recommendedName>
        <fullName evidence="4">Transmembrane protein</fullName>
    </recommendedName>
</protein>
<dbReference type="PATRIC" id="fig|1231190.3.peg.2383"/>
<dbReference type="EMBL" id="AMSI01000007">
    <property type="protein sequence ID" value="EKF42160.1"/>
    <property type="molecule type" value="Genomic_DNA"/>
</dbReference>
<proteinExistence type="predicted"/>
<keyword evidence="1" id="KW-1133">Transmembrane helix</keyword>
<dbReference type="OrthoDB" id="9999727at2"/>
<gene>
    <name evidence="2" type="ORF">NA8A_11445</name>
</gene>
<comment type="caution">
    <text evidence="2">The sequence shown here is derived from an EMBL/GenBank/DDBJ whole genome shotgun (WGS) entry which is preliminary data.</text>
</comment>
<dbReference type="RefSeq" id="WP_009450449.1">
    <property type="nucleotide sequence ID" value="NZ_AMSI01000007.1"/>
</dbReference>